<feature type="transmembrane region" description="Helical" evidence="7">
    <location>
        <begin position="41"/>
        <end position="62"/>
    </location>
</feature>
<dbReference type="InterPro" id="IPR011701">
    <property type="entry name" value="MFS"/>
</dbReference>
<comment type="similarity">
    <text evidence="2">Belongs to the major facilitator superfamily.</text>
</comment>
<feature type="transmembrane region" description="Helical" evidence="7">
    <location>
        <begin position="332"/>
        <end position="352"/>
    </location>
</feature>
<accession>A0A0Q3WS35</accession>
<dbReference type="SUPFAM" id="SSF103473">
    <property type="entry name" value="MFS general substrate transporter"/>
    <property type="match status" value="1"/>
</dbReference>
<proteinExistence type="inferred from homology"/>
<dbReference type="InterPro" id="IPR051788">
    <property type="entry name" value="MFS_Transporter"/>
</dbReference>
<dbReference type="GO" id="GO:0005886">
    <property type="term" value="C:plasma membrane"/>
    <property type="evidence" value="ECO:0007669"/>
    <property type="project" value="UniProtKB-SubCell"/>
</dbReference>
<dbReference type="PANTHER" id="PTHR23514:SF3">
    <property type="entry name" value="BYPASS OF STOP CODON PROTEIN 6"/>
    <property type="match status" value="1"/>
</dbReference>
<comment type="subcellular location">
    <subcellularLocation>
        <location evidence="1">Cell membrane</location>
        <topology evidence="1">Multi-pass membrane protein</topology>
    </subcellularLocation>
</comment>
<feature type="transmembrane region" description="Helical" evidence="7">
    <location>
        <begin position="133"/>
        <end position="151"/>
    </location>
</feature>
<evidence type="ECO:0000256" key="7">
    <source>
        <dbReference type="SAM" id="Phobius"/>
    </source>
</evidence>
<dbReference type="Pfam" id="PF07690">
    <property type="entry name" value="MFS_1"/>
    <property type="match status" value="1"/>
</dbReference>
<dbReference type="STRING" id="157838.AN964_25030"/>
<feature type="transmembrane region" description="Helical" evidence="7">
    <location>
        <begin position="243"/>
        <end position="264"/>
    </location>
</feature>
<feature type="domain" description="Major facilitator superfamily (MFS) profile" evidence="8">
    <location>
        <begin position="4"/>
        <end position="387"/>
    </location>
</feature>
<evidence type="ECO:0000256" key="2">
    <source>
        <dbReference type="ARBA" id="ARBA00008335"/>
    </source>
</evidence>
<feature type="transmembrane region" description="Helical" evidence="7">
    <location>
        <begin position="276"/>
        <end position="294"/>
    </location>
</feature>
<feature type="transmembrane region" description="Helical" evidence="7">
    <location>
        <begin position="69"/>
        <end position="88"/>
    </location>
</feature>
<dbReference type="RefSeq" id="WP_055742487.1">
    <property type="nucleotide sequence ID" value="NZ_JAAIWL010000041.1"/>
</dbReference>
<feature type="transmembrane region" description="Helical" evidence="7">
    <location>
        <begin position="300"/>
        <end position="320"/>
    </location>
</feature>
<dbReference type="PANTHER" id="PTHR23514">
    <property type="entry name" value="BYPASS OF STOP CODON PROTEIN 6"/>
    <property type="match status" value="1"/>
</dbReference>
<feature type="transmembrane region" description="Helical" evidence="7">
    <location>
        <begin position="157"/>
        <end position="176"/>
    </location>
</feature>
<keyword evidence="4 7" id="KW-0812">Transmembrane</keyword>
<evidence type="ECO:0000313" key="10">
    <source>
        <dbReference type="Proteomes" id="UP000051888"/>
    </source>
</evidence>
<name>A0A0Q3WS35_9BACI</name>
<keyword evidence="3" id="KW-0813">Transport</keyword>
<sequence length="398" mass="44416">MKRFLWASYGMYFLGGMTSVFFGAILPELLSYYHISYTSGGLLILLQSIGFILGVPLAASCMNRYSYRVVLTGAALTVVLAQLGILFLPTYSWLAVFVILNGIGASSLETAVASYVMELFVGRRAIYMSRLEVAFGLGALCMPAIESVLIALDWWRFSALIVSGFALFLAIVWQTVSISLKPTEDEEGDMDAPMAEAPVFKRKISKYTILMLFLLMIFVYVGIEGSLNSFLPTIFTVNMNSTSYIASLSTTFFWIAMLCGRLMIGWIVRRVSYERYLLGSILMGILFIFLMTRFNTIGVSYILVFGLGLGMSALYSITMVYANHTFPGMERIVTSAVTAFAGIGGAVFPFLLGYMMDHYHPSQVMLIMVVFFLLLFLLFALISMSLRIMRNRRPPRDV</sequence>
<dbReference type="GO" id="GO:0022857">
    <property type="term" value="F:transmembrane transporter activity"/>
    <property type="evidence" value="ECO:0007669"/>
    <property type="project" value="InterPro"/>
</dbReference>
<dbReference type="InterPro" id="IPR020846">
    <property type="entry name" value="MFS_dom"/>
</dbReference>
<keyword evidence="5 7" id="KW-1133">Transmembrane helix</keyword>
<evidence type="ECO:0000259" key="8">
    <source>
        <dbReference type="PROSITE" id="PS50850"/>
    </source>
</evidence>
<feature type="transmembrane region" description="Helical" evidence="7">
    <location>
        <begin position="12"/>
        <end position="35"/>
    </location>
</feature>
<dbReference type="InterPro" id="IPR036259">
    <property type="entry name" value="MFS_trans_sf"/>
</dbReference>
<dbReference type="Proteomes" id="UP000051888">
    <property type="component" value="Unassembled WGS sequence"/>
</dbReference>
<feature type="transmembrane region" description="Helical" evidence="7">
    <location>
        <begin position="204"/>
        <end position="223"/>
    </location>
</feature>
<feature type="transmembrane region" description="Helical" evidence="7">
    <location>
        <begin position="364"/>
        <end position="386"/>
    </location>
</feature>
<evidence type="ECO:0000313" key="9">
    <source>
        <dbReference type="EMBL" id="KQL50877.1"/>
    </source>
</evidence>
<dbReference type="PATRIC" id="fig|157838.3.peg.5515"/>
<evidence type="ECO:0000256" key="6">
    <source>
        <dbReference type="ARBA" id="ARBA00023136"/>
    </source>
</evidence>
<evidence type="ECO:0000256" key="4">
    <source>
        <dbReference type="ARBA" id="ARBA00022692"/>
    </source>
</evidence>
<keyword evidence="6 7" id="KW-0472">Membrane</keyword>
<comment type="caution">
    <text evidence="9">The sequence shown here is derived from an EMBL/GenBank/DDBJ whole genome shotgun (WGS) entry which is preliminary data.</text>
</comment>
<keyword evidence="10" id="KW-1185">Reference proteome</keyword>
<evidence type="ECO:0000256" key="1">
    <source>
        <dbReference type="ARBA" id="ARBA00004651"/>
    </source>
</evidence>
<feature type="transmembrane region" description="Helical" evidence="7">
    <location>
        <begin position="94"/>
        <end position="121"/>
    </location>
</feature>
<evidence type="ECO:0000256" key="3">
    <source>
        <dbReference type="ARBA" id="ARBA00022448"/>
    </source>
</evidence>
<dbReference type="PROSITE" id="PS50850">
    <property type="entry name" value="MFS"/>
    <property type="match status" value="1"/>
</dbReference>
<dbReference type="EMBL" id="LJJC01000015">
    <property type="protein sequence ID" value="KQL50877.1"/>
    <property type="molecule type" value="Genomic_DNA"/>
</dbReference>
<evidence type="ECO:0000256" key="5">
    <source>
        <dbReference type="ARBA" id="ARBA00022989"/>
    </source>
</evidence>
<organism evidence="9 10">
    <name type="scientific">Heyndrickxia shackletonii</name>
    <dbReference type="NCBI Taxonomy" id="157838"/>
    <lineage>
        <taxon>Bacteria</taxon>
        <taxon>Bacillati</taxon>
        <taxon>Bacillota</taxon>
        <taxon>Bacilli</taxon>
        <taxon>Bacillales</taxon>
        <taxon>Bacillaceae</taxon>
        <taxon>Heyndrickxia</taxon>
    </lineage>
</organism>
<dbReference type="Gene3D" id="1.20.1250.20">
    <property type="entry name" value="MFS general substrate transporter like domains"/>
    <property type="match status" value="1"/>
</dbReference>
<protein>
    <recommendedName>
        <fullName evidence="8">Major facilitator superfamily (MFS) profile domain-containing protein</fullName>
    </recommendedName>
</protein>
<dbReference type="OrthoDB" id="1674541at2"/>
<reference evidence="9 10" key="1">
    <citation type="submission" date="2015-09" db="EMBL/GenBank/DDBJ databases">
        <title>Genome sequencing project for genomic taxonomy and phylogenomics of Bacillus-like bacteria.</title>
        <authorList>
            <person name="Liu B."/>
            <person name="Wang J."/>
            <person name="Zhu Y."/>
            <person name="Liu G."/>
            <person name="Chen Q."/>
            <person name="Chen Z."/>
            <person name="Lan J."/>
            <person name="Che J."/>
            <person name="Ge C."/>
            <person name="Shi H."/>
            <person name="Pan Z."/>
            <person name="Liu X."/>
        </authorList>
    </citation>
    <scope>NUCLEOTIDE SEQUENCE [LARGE SCALE GENOMIC DNA]</scope>
    <source>
        <strain evidence="9 10">LMG 18435</strain>
    </source>
</reference>
<dbReference type="AlphaFoldDB" id="A0A0Q3WS35"/>
<gene>
    <name evidence="9" type="ORF">AN964_25030</name>
</gene>